<dbReference type="Gene3D" id="4.10.280.10">
    <property type="entry name" value="Helix-loop-helix DNA-binding domain"/>
    <property type="match status" value="1"/>
</dbReference>
<dbReference type="SMART" id="SM00353">
    <property type="entry name" value="HLH"/>
    <property type="match status" value="1"/>
</dbReference>
<feature type="domain" description="BHLH" evidence="6">
    <location>
        <begin position="9"/>
        <end position="62"/>
    </location>
</feature>
<keyword evidence="3" id="KW-0804">Transcription</keyword>
<dbReference type="GO" id="GO:0046983">
    <property type="term" value="F:protein dimerization activity"/>
    <property type="evidence" value="ECO:0007669"/>
    <property type="project" value="InterPro"/>
</dbReference>
<dbReference type="SUPFAM" id="SSF47459">
    <property type="entry name" value="HLH, helix-loop-helix DNA-binding domain"/>
    <property type="match status" value="1"/>
</dbReference>
<dbReference type="InterPro" id="IPR011598">
    <property type="entry name" value="bHLH_dom"/>
</dbReference>
<dbReference type="PANTHER" id="PTHR13935">
    <property type="entry name" value="ACHAETE-SCUTE TRANSCRIPTION FACTOR-RELATED"/>
    <property type="match status" value="1"/>
</dbReference>
<dbReference type="PROSITE" id="PS50888">
    <property type="entry name" value="BHLH"/>
    <property type="match status" value="1"/>
</dbReference>
<dbReference type="AlphaFoldDB" id="A0AAW1VND0"/>
<reference evidence="7 8" key="1">
    <citation type="journal article" date="2023" name="G3 (Bethesda)">
        <title>A chromosome-length genome assembly and annotation of blackberry (Rubus argutus, cv. 'Hillquist').</title>
        <authorList>
            <person name="Bruna T."/>
            <person name="Aryal R."/>
            <person name="Dudchenko O."/>
            <person name="Sargent D.J."/>
            <person name="Mead D."/>
            <person name="Buti M."/>
            <person name="Cavallini A."/>
            <person name="Hytonen T."/>
            <person name="Andres J."/>
            <person name="Pham M."/>
            <person name="Weisz D."/>
            <person name="Mascagni F."/>
            <person name="Usai G."/>
            <person name="Natali L."/>
            <person name="Bassil N."/>
            <person name="Fernandez G.E."/>
            <person name="Lomsadze A."/>
            <person name="Armour M."/>
            <person name="Olukolu B."/>
            <person name="Poorten T."/>
            <person name="Britton C."/>
            <person name="Davik J."/>
            <person name="Ashrafi H."/>
            <person name="Aiden E.L."/>
            <person name="Borodovsky M."/>
            <person name="Worthington M."/>
        </authorList>
    </citation>
    <scope>NUCLEOTIDE SEQUENCE [LARGE SCALE GENOMIC DNA]</scope>
    <source>
        <strain evidence="7">PI 553951</strain>
    </source>
</reference>
<keyword evidence="4" id="KW-0539">Nucleus</keyword>
<comment type="subcellular location">
    <subcellularLocation>
        <location evidence="1">Nucleus</location>
    </subcellularLocation>
</comment>
<keyword evidence="5" id="KW-0175">Coiled coil</keyword>
<dbReference type="InterPro" id="IPR015660">
    <property type="entry name" value="MASH1/Ascl1a-like"/>
</dbReference>
<evidence type="ECO:0000256" key="2">
    <source>
        <dbReference type="ARBA" id="ARBA00023015"/>
    </source>
</evidence>
<dbReference type="Pfam" id="PF00010">
    <property type="entry name" value="HLH"/>
    <property type="match status" value="1"/>
</dbReference>
<gene>
    <name evidence="7" type="ORF">M0R45_002565</name>
</gene>
<accession>A0AAW1VND0</accession>
<evidence type="ECO:0000259" key="6">
    <source>
        <dbReference type="PROSITE" id="PS50888"/>
    </source>
</evidence>
<evidence type="ECO:0000313" key="8">
    <source>
        <dbReference type="Proteomes" id="UP001457282"/>
    </source>
</evidence>
<dbReference type="InterPro" id="IPR036638">
    <property type="entry name" value="HLH_DNA-bd_sf"/>
</dbReference>
<evidence type="ECO:0000313" key="7">
    <source>
        <dbReference type="EMBL" id="KAK9906950.1"/>
    </source>
</evidence>
<evidence type="ECO:0000256" key="4">
    <source>
        <dbReference type="ARBA" id="ARBA00023242"/>
    </source>
</evidence>
<dbReference type="Proteomes" id="UP001457282">
    <property type="component" value="Unassembled WGS sequence"/>
</dbReference>
<evidence type="ECO:0000256" key="3">
    <source>
        <dbReference type="ARBA" id="ARBA00023163"/>
    </source>
</evidence>
<evidence type="ECO:0000256" key="1">
    <source>
        <dbReference type="ARBA" id="ARBA00004123"/>
    </source>
</evidence>
<comment type="caution">
    <text evidence="7">The sequence shown here is derived from an EMBL/GenBank/DDBJ whole genome shotgun (WGS) entry which is preliminary data.</text>
</comment>
<keyword evidence="2" id="KW-0805">Transcription regulation</keyword>
<dbReference type="GO" id="GO:0000981">
    <property type="term" value="F:DNA-binding transcription factor activity, RNA polymerase II-specific"/>
    <property type="evidence" value="ECO:0007669"/>
    <property type="project" value="TreeGrafter"/>
</dbReference>
<dbReference type="GO" id="GO:0000977">
    <property type="term" value="F:RNA polymerase II transcription regulatory region sequence-specific DNA binding"/>
    <property type="evidence" value="ECO:0007669"/>
    <property type="project" value="TreeGrafter"/>
</dbReference>
<evidence type="ECO:0000256" key="5">
    <source>
        <dbReference type="SAM" id="Coils"/>
    </source>
</evidence>
<name>A0AAW1VND0_RUBAR</name>
<feature type="coiled-coil region" evidence="5">
    <location>
        <begin position="52"/>
        <end position="86"/>
    </location>
</feature>
<dbReference type="EMBL" id="JBEDUW010000052">
    <property type="protein sequence ID" value="KAK9906950.1"/>
    <property type="molecule type" value="Genomic_DNA"/>
</dbReference>
<proteinExistence type="predicted"/>
<protein>
    <recommendedName>
        <fullName evidence="6">BHLH domain-containing protein</fullName>
    </recommendedName>
</protein>
<dbReference type="PANTHER" id="PTHR13935:SF90">
    <property type="entry name" value="TRANSCRIPTION FACTOR BHLH162"/>
    <property type="match status" value="1"/>
</dbReference>
<sequence length="189" mass="21059">MDQQNLSGSSRIDRKTAEKIRREQMKALFAKLKSTLQPHQSSREVASLPDQLDKAVNYIRKLQINLEKMREKKDSLMRVAKITNNNDNAGFVGGKTVGGLKSPQITVCEIGSALEVVLITGLDCQFTFAESIRVLHEEGADIVNASFSVVEDTIFHTIHSKIDESAPRAVAARVFERLRKFVNEASIAF</sequence>
<keyword evidence="8" id="KW-1185">Reference proteome</keyword>
<organism evidence="7 8">
    <name type="scientific">Rubus argutus</name>
    <name type="common">Southern blackberry</name>
    <dbReference type="NCBI Taxonomy" id="59490"/>
    <lineage>
        <taxon>Eukaryota</taxon>
        <taxon>Viridiplantae</taxon>
        <taxon>Streptophyta</taxon>
        <taxon>Embryophyta</taxon>
        <taxon>Tracheophyta</taxon>
        <taxon>Spermatophyta</taxon>
        <taxon>Magnoliopsida</taxon>
        <taxon>eudicotyledons</taxon>
        <taxon>Gunneridae</taxon>
        <taxon>Pentapetalae</taxon>
        <taxon>rosids</taxon>
        <taxon>fabids</taxon>
        <taxon>Rosales</taxon>
        <taxon>Rosaceae</taxon>
        <taxon>Rosoideae</taxon>
        <taxon>Rosoideae incertae sedis</taxon>
        <taxon>Rubus</taxon>
    </lineage>
</organism>
<dbReference type="GO" id="GO:0090575">
    <property type="term" value="C:RNA polymerase II transcription regulator complex"/>
    <property type="evidence" value="ECO:0007669"/>
    <property type="project" value="TreeGrafter"/>
</dbReference>